<dbReference type="AlphaFoldDB" id="A0A401G7M8"/>
<evidence type="ECO:0000256" key="3">
    <source>
        <dbReference type="ARBA" id="ARBA00022833"/>
    </source>
</evidence>
<dbReference type="InterPro" id="IPR002893">
    <property type="entry name" value="Znf_MYND"/>
</dbReference>
<dbReference type="SUPFAM" id="SSF144232">
    <property type="entry name" value="HIT/MYND zinc finger-like"/>
    <property type="match status" value="1"/>
</dbReference>
<dbReference type="Proteomes" id="UP000287166">
    <property type="component" value="Unassembled WGS sequence"/>
</dbReference>
<evidence type="ECO:0000259" key="5">
    <source>
        <dbReference type="PROSITE" id="PS50865"/>
    </source>
</evidence>
<evidence type="ECO:0000256" key="1">
    <source>
        <dbReference type="ARBA" id="ARBA00022723"/>
    </source>
</evidence>
<sequence>MPRPNFPGNFVLDLHDLAAIILSCHAQTEDRFANAQLVEINCGDTPLLTLPSHVLPLEWHYHVNASQKRVAYIVRTNSEAPERTTLDTFVALEGVRASGNCTLSRRELEDVFWRCKDFDSGYVLAYVAQSVIEALPASASIRARTSSGFELICSPSDVVIGEIRVRPHEACLMVDYEPRPDLGPSKVNMTQHLSGFDSGLSWIYLLLGKAVAADLEVDTRVVLDLVLPQIGGRGGGGELFALERGIDYHQKVLPKYASEFEGLKMSEKLMLSPPDIQRRGDALTNMVLAQLGKVIGGQDGFCRYCGEDGVETRCSKCKKAYFCKECQVLGWKYHKVWCT</sequence>
<dbReference type="RefSeq" id="XP_027609084.1">
    <property type="nucleotide sequence ID" value="XM_027753283.1"/>
</dbReference>
<evidence type="ECO:0000256" key="4">
    <source>
        <dbReference type="PROSITE-ProRule" id="PRU00134"/>
    </source>
</evidence>
<keyword evidence="2 4" id="KW-0863">Zinc-finger</keyword>
<proteinExistence type="predicted"/>
<keyword evidence="3" id="KW-0862">Zinc</keyword>
<accession>A0A401G7M8</accession>
<name>A0A401G7M8_9APHY</name>
<dbReference type="GO" id="GO:0008270">
    <property type="term" value="F:zinc ion binding"/>
    <property type="evidence" value="ECO:0007669"/>
    <property type="project" value="UniProtKB-KW"/>
</dbReference>
<organism evidence="6 7">
    <name type="scientific">Sparassis crispa</name>
    <dbReference type="NCBI Taxonomy" id="139825"/>
    <lineage>
        <taxon>Eukaryota</taxon>
        <taxon>Fungi</taxon>
        <taxon>Dikarya</taxon>
        <taxon>Basidiomycota</taxon>
        <taxon>Agaricomycotina</taxon>
        <taxon>Agaricomycetes</taxon>
        <taxon>Polyporales</taxon>
        <taxon>Sparassidaceae</taxon>
        <taxon>Sparassis</taxon>
    </lineage>
</organism>
<dbReference type="PROSITE" id="PS50865">
    <property type="entry name" value="ZF_MYND_2"/>
    <property type="match status" value="1"/>
</dbReference>
<evidence type="ECO:0000313" key="7">
    <source>
        <dbReference type="Proteomes" id="UP000287166"/>
    </source>
</evidence>
<dbReference type="Pfam" id="PF01753">
    <property type="entry name" value="zf-MYND"/>
    <property type="match status" value="1"/>
</dbReference>
<evidence type="ECO:0000313" key="6">
    <source>
        <dbReference type="EMBL" id="GBE78171.1"/>
    </source>
</evidence>
<gene>
    <name evidence="6" type="ORF">SCP_0110540</name>
</gene>
<dbReference type="EMBL" id="BFAD01000001">
    <property type="protein sequence ID" value="GBE78171.1"/>
    <property type="molecule type" value="Genomic_DNA"/>
</dbReference>
<protein>
    <recommendedName>
        <fullName evidence="5">MYND-type domain-containing protein</fullName>
    </recommendedName>
</protein>
<keyword evidence="7" id="KW-1185">Reference proteome</keyword>
<dbReference type="GeneID" id="38775088"/>
<evidence type="ECO:0000256" key="2">
    <source>
        <dbReference type="ARBA" id="ARBA00022771"/>
    </source>
</evidence>
<comment type="caution">
    <text evidence="6">The sequence shown here is derived from an EMBL/GenBank/DDBJ whole genome shotgun (WGS) entry which is preliminary data.</text>
</comment>
<feature type="domain" description="MYND-type" evidence="5">
    <location>
        <begin position="302"/>
        <end position="338"/>
    </location>
</feature>
<reference evidence="6 7" key="1">
    <citation type="journal article" date="2018" name="Sci. Rep.">
        <title>Genome sequence of the cauliflower mushroom Sparassis crispa (Hanabiratake) and its association with beneficial usage.</title>
        <authorList>
            <person name="Kiyama R."/>
            <person name="Furutani Y."/>
            <person name="Kawaguchi K."/>
            <person name="Nakanishi T."/>
        </authorList>
    </citation>
    <scope>NUCLEOTIDE SEQUENCE [LARGE SCALE GENOMIC DNA]</scope>
</reference>
<dbReference type="Gene3D" id="6.10.140.2220">
    <property type="match status" value="1"/>
</dbReference>
<dbReference type="STRING" id="139825.A0A401G7M8"/>
<dbReference type="InParanoid" id="A0A401G7M8"/>
<dbReference type="OrthoDB" id="432970at2759"/>
<keyword evidence="1" id="KW-0479">Metal-binding</keyword>